<feature type="region of interest" description="Disordered" evidence="1">
    <location>
        <begin position="1"/>
        <end position="51"/>
    </location>
</feature>
<dbReference type="Proteomes" id="UP000712600">
    <property type="component" value="Unassembled WGS sequence"/>
</dbReference>
<name>A0A8S9P7F6_BRACR</name>
<evidence type="ECO:0000313" key="2">
    <source>
        <dbReference type="EMBL" id="KAF3510855.1"/>
    </source>
</evidence>
<feature type="compositionally biased region" description="Polar residues" evidence="1">
    <location>
        <begin position="21"/>
        <end position="41"/>
    </location>
</feature>
<reference evidence="2" key="1">
    <citation type="submission" date="2019-12" db="EMBL/GenBank/DDBJ databases">
        <title>Genome sequencing and annotation of Brassica cretica.</title>
        <authorList>
            <person name="Studholme D.J."/>
            <person name="Sarris P."/>
        </authorList>
    </citation>
    <scope>NUCLEOTIDE SEQUENCE</scope>
    <source>
        <strain evidence="2">PFS-109/04</strain>
        <tissue evidence="2">Leaf</tissue>
    </source>
</reference>
<comment type="caution">
    <text evidence="2">The sequence shown here is derived from an EMBL/GenBank/DDBJ whole genome shotgun (WGS) entry which is preliminary data.</text>
</comment>
<dbReference type="AlphaFoldDB" id="A0A8S9P7F6"/>
<accession>A0A8S9P7F6</accession>
<protein>
    <submittedName>
        <fullName evidence="2">Uncharacterized protein</fullName>
    </submittedName>
</protein>
<organism evidence="2 3">
    <name type="scientific">Brassica cretica</name>
    <name type="common">Mustard</name>
    <dbReference type="NCBI Taxonomy" id="69181"/>
    <lineage>
        <taxon>Eukaryota</taxon>
        <taxon>Viridiplantae</taxon>
        <taxon>Streptophyta</taxon>
        <taxon>Embryophyta</taxon>
        <taxon>Tracheophyta</taxon>
        <taxon>Spermatophyta</taxon>
        <taxon>Magnoliopsida</taxon>
        <taxon>eudicotyledons</taxon>
        <taxon>Gunneridae</taxon>
        <taxon>Pentapetalae</taxon>
        <taxon>rosids</taxon>
        <taxon>malvids</taxon>
        <taxon>Brassicales</taxon>
        <taxon>Brassicaceae</taxon>
        <taxon>Brassiceae</taxon>
        <taxon>Brassica</taxon>
    </lineage>
</organism>
<proteinExistence type="predicted"/>
<evidence type="ECO:0000313" key="3">
    <source>
        <dbReference type="Proteomes" id="UP000712600"/>
    </source>
</evidence>
<gene>
    <name evidence="2" type="ORF">F2Q69_00003970</name>
</gene>
<dbReference type="EMBL" id="QGKX02001521">
    <property type="protein sequence ID" value="KAF3510855.1"/>
    <property type="molecule type" value="Genomic_DNA"/>
</dbReference>
<feature type="compositionally biased region" description="Basic residues" evidence="1">
    <location>
        <begin position="82"/>
        <end position="95"/>
    </location>
</feature>
<feature type="region of interest" description="Disordered" evidence="1">
    <location>
        <begin position="63"/>
        <end position="95"/>
    </location>
</feature>
<evidence type="ECO:0000256" key="1">
    <source>
        <dbReference type="SAM" id="MobiDB-lite"/>
    </source>
</evidence>
<sequence>MDPNQTRSDNIEKISLDLSRSGKSTSSGGAIRTAMSQSIFSRRQVDSSNDKRLNTLRQATYKSDVARPKGITQEGETNFPRTRNRQARYAPRRLP</sequence>